<dbReference type="RefSeq" id="WP_119832193.1">
    <property type="nucleotide sequence ID" value="NZ_QYUL01000002.1"/>
</dbReference>
<sequence>MSDTAIAEGAASQAEVADQFLKTLVLLFRAEDSYGAWEGKADEVLLAPFILDKEARAAIPMMGDPDPDTLWRLELFYKAVGITIEKQTGLMASPMMKISHEGFGRMILTAGRLVVISKNLRDVHRFGFPTAEKLASDGAKLVADAVDLIKKYPEVANL</sequence>
<keyword evidence="2" id="KW-1185">Reference proteome</keyword>
<evidence type="ECO:0000313" key="1">
    <source>
        <dbReference type="EMBL" id="RJF82115.1"/>
    </source>
</evidence>
<dbReference type="AlphaFoldDB" id="A0A418VYC3"/>
<name>A0A418VYC3_9PROT</name>
<dbReference type="OrthoDB" id="9808545at2"/>
<dbReference type="InterPro" id="IPR004952">
    <property type="entry name" value="NifX-assoc_nitrogen_fix"/>
</dbReference>
<organism evidence="1 2">
    <name type="scientific">Azospirillum cavernae</name>
    <dbReference type="NCBI Taxonomy" id="2320860"/>
    <lineage>
        <taxon>Bacteria</taxon>
        <taxon>Pseudomonadati</taxon>
        <taxon>Pseudomonadota</taxon>
        <taxon>Alphaproteobacteria</taxon>
        <taxon>Rhodospirillales</taxon>
        <taxon>Azospirillaceae</taxon>
        <taxon>Azospirillum</taxon>
    </lineage>
</organism>
<dbReference type="Gene3D" id="1.10.3100.20">
    <property type="entry name" value="Protein of unknown function DUF269"/>
    <property type="match status" value="1"/>
</dbReference>
<dbReference type="NCBIfam" id="TIGR02935">
    <property type="entry name" value="NifX-associated nitrogen fixation protein"/>
    <property type="match status" value="1"/>
</dbReference>
<reference evidence="1 2" key="1">
    <citation type="submission" date="2018-09" db="EMBL/GenBank/DDBJ databases">
        <authorList>
            <person name="Zhu H."/>
        </authorList>
    </citation>
    <scope>NUCLEOTIDE SEQUENCE [LARGE SCALE GENOMIC DNA]</scope>
    <source>
        <strain evidence="1 2">K2W22B-5</strain>
    </source>
</reference>
<comment type="caution">
    <text evidence="1">The sequence shown here is derived from an EMBL/GenBank/DDBJ whole genome shotgun (WGS) entry which is preliminary data.</text>
</comment>
<dbReference type="EMBL" id="QYUL01000002">
    <property type="protein sequence ID" value="RJF82115.1"/>
    <property type="molecule type" value="Genomic_DNA"/>
</dbReference>
<evidence type="ECO:0000313" key="2">
    <source>
        <dbReference type="Proteomes" id="UP000283458"/>
    </source>
</evidence>
<accession>A0A418VYC3</accession>
<proteinExistence type="predicted"/>
<dbReference type="Proteomes" id="UP000283458">
    <property type="component" value="Unassembled WGS sequence"/>
</dbReference>
<protein>
    <submittedName>
        <fullName evidence="1">NifX-associated nitrogen fixation protein</fullName>
    </submittedName>
</protein>
<dbReference type="PIRSF" id="PIRSF005788">
    <property type="entry name" value="NifK"/>
    <property type="match status" value="1"/>
</dbReference>
<gene>
    <name evidence="1" type="ORF">D3877_18810</name>
</gene>
<dbReference type="Pfam" id="PF03270">
    <property type="entry name" value="DUF269"/>
    <property type="match status" value="1"/>
</dbReference>